<name>A0ABP1QIJ5_9HEXA</name>
<evidence type="ECO:0000313" key="3">
    <source>
        <dbReference type="Proteomes" id="UP001642540"/>
    </source>
</evidence>
<evidence type="ECO:0000256" key="1">
    <source>
        <dbReference type="SAM" id="MobiDB-lite"/>
    </source>
</evidence>
<evidence type="ECO:0000313" key="2">
    <source>
        <dbReference type="EMBL" id="CAL8104316.1"/>
    </source>
</evidence>
<comment type="caution">
    <text evidence="2">The sequence shown here is derived from an EMBL/GenBank/DDBJ whole genome shotgun (WGS) entry which is preliminary data.</text>
</comment>
<dbReference type="EMBL" id="CAXLJM020000035">
    <property type="protein sequence ID" value="CAL8104316.1"/>
    <property type="molecule type" value="Genomic_DNA"/>
</dbReference>
<protein>
    <recommendedName>
        <fullName evidence="4">F-box domain-containing protein</fullName>
    </recommendedName>
</protein>
<feature type="compositionally biased region" description="Low complexity" evidence="1">
    <location>
        <begin position="1"/>
        <end position="12"/>
    </location>
</feature>
<evidence type="ECO:0008006" key="4">
    <source>
        <dbReference type="Google" id="ProtNLM"/>
    </source>
</evidence>
<dbReference type="Proteomes" id="UP001642540">
    <property type="component" value="Unassembled WGS sequence"/>
</dbReference>
<organism evidence="2 3">
    <name type="scientific">Orchesella dallaii</name>
    <dbReference type="NCBI Taxonomy" id="48710"/>
    <lineage>
        <taxon>Eukaryota</taxon>
        <taxon>Metazoa</taxon>
        <taxon>Ecdysozoa</taxon>
        <taxon>Arthropoda</taxon>
        <taxon>Hexapoda</taxon>
        <taxon>Collembola</taxon>
        <taxon>Entomobryomorpha</taxon>
        <taxon>Entomobryoidea</taxon>
        <taxon>Orchesellidae</taxon>
        <taxon>Orchesellinae</taxon>
        <taxon>Orchesella</taxon>
    </lineage>
</organism>
<reference evidence="2 3" key="1">
    <citation type="submission" date="2024-08" db="EMBL/GenBank/DDBJ databases">
        <authorList>
            <person name="Cucini C."/>
            <person name="Frati F."/>
        </authorList>
    </citation>
    <scope>NUCLEOTIDE SEQUENCE [LARGE SCALE GENOMIC DNA]</scope>
</reference>
<proteinExistence type="predicted"/>
<keyword evidence="3" id="KW-1185">Reference proteome</keyword>
<accession>A0ABP1QIJ5</accession>
<feature type="region of interest" description="Disordered" evidence="1">
    <location>
        <begin position="1"/>
        <end position="28"/>
    </location>
</feature>
<gene>
    <name evidence="2" type="ORF">ODALV1_LOCUS11714</name>
</gene>
<sequence length="546" mass="62542">MGSVESLPVKPVVLPPPSSSSSSPNGDEDNLIIEEIQNKPVICYATNDDFSQELSLFPELVWKIIIGYVMDSNTIFALLNTSPYFHQEVKEILLFQAALPHMMKNASLNLSSTLECRLLSTTTKSTIDNKFRSLRKVQKSFGRTNDHTPGPYSFHRIPNPTNFINHFESIPNLSGNPFINDCLKLWVSFPHLYDTVVIQLLTRFGPLIRELELTIEILDHPSTLMLRLIEALTLVPNLERLLFRFLPFPGGMKVFYGDTRYMVDLARIVPVPTADFFPTLPRLSEIDIMVLEKNDSGVNHSMLEATREMLLAYGQQLSVFKCGNETIQMNIPEEFFSQNIGNLRELTLCGFEGNLDTLFCFTKLSTVRLPRLTRLNLELIGKKDMFPRITRIYDTFLTLLNNLQHSLEELYVWRSEGDKPLEITNTVLFPPPTVIVLPKLKRLTLQPPDVNHDGTFWTELQPRLRNLECVEFRSGNVAQVPNETLALPEVGVRNTFFQSFPKLNQFVWKELNMEIVKTTVISRMDSAEGKKRVIIEQIPYIRQVQH</sequence>